<dbReference type="PROSITE" id="PS00623">
    <property type="entry name" value="GMC_OXRED_1"/>
    <property type="match status" value="1"/>
</dbReference>
<sequence>MQDGQSYDYIIVGAGSAGCVLANRLSEGGRHQVLLLEAGGKDDSFWIHIPIGYGKTIVDEKVNWKFQTEPNPALGGRCIYWPRGKVLGGSSSINGLIYIRGQAEDYDHWRQLGNPGWSYEDVLPYFKKAENQENGSDAFHGVGGPLTVTNLRERNPLCDAFIGSAQSQGIPRNDDFNGAQQEGAGYFQATVRNGRRESAATAYLRPALRRSNLTVLTGAMTEKVLLDGKKATGVQFRHQGKVLTARAGREVILSAGSIKSPHLLMLSGIGDAQHLAEQGIEPRHDLRGVGQNLQDHYGGQITWKCNQAITMNDVMMSRFRQMQVGLQWLLTRRGPLSVPAGQAALFARVLPDSATPDLQFLFQTFSGGYYEDGLFKFSGFANFICPVRPNSRGQITLRSPDPYDQPRLEPNYFSDERDRRTAVEGLKLARRMAASRPLADFVISEHLPGSETATDQQIEDYLVENGGCVSHQVGTCKMGTDAMAVVDPNLRVHGVGGLRVVDASIMPTLISGNTNAPTIMIAEKAAAAILGQAA</sequence>
<keyword evidence="10" id="KW-1185">Reference proteome</keyword>
<gene>
    <name evidence="9" type="ORF">A3840_04500</name>
</gene>
<keyword evidence="4 5" id="KW-0274">FAD</keyword>
<dbReference type="GO" id="GO:0050660">
    <property type="term" value="F:flavin adenine dinucleotide binding"/>
    <property type="evidence" value="ECO:0007669"/>
    <property type="project" value="InterPro"/>
</dbReference>
<dbReference type="PROSITE" id="PS00624">
    <property type="entry name" value="GMC_OXRED_2"/>
    <property type="match status" value="1"/>
</dbReference>
<evidence type="ECO:0000259" key="7">
    <source>
        <dbReference type="PROSITE" id="PS00623"/>
    </source>
</evidence>
<dbReference type="GO" id="GO:0016614">
    <property type="term" value="F:oxidoreductase activity, acting on CH-OH group of donors"/>
    <property type="evidence" value="ECO:0007669"/>
    <property type="project" value="InterPro"/>
</dbReference>
<evidence type="ECO:0000256" key="4">
    <source>
        <dbReference type="ARBA" id="ARBA00022827"/>
    </source>
</evidence>
<feature type="binding site" evidence="5">
    <location>
        <position position="86"/>
    </location>
    <ligand>
        <name>FAD</name>
        <dbReference type="ChEBI" id="CHEBI:57692"/>
    </ligand>
</feature>
<dbReference type="InterPro" id="IPR007867">
    <property type="entry name" value="GMC_OxRtase_C"/>
</dbReference>
<comment type="cofactor">
    <cofactor evidence="1 5">
        <name>FAD</name>
        <dbReference type="ChEBI" id="CHEBI:57692"/>
    </cofactor>
</comment>
<dbReference type="Proteomes" id="UP000078389">
    <property type="component" value="Unassembled WGS sequence"/>
</dbReference>
<dbReference type="OrthoDB" id="9785276at2"/>
<evidence type="ECO:0000256" key="3">
    <source>
        <dbReference type="ARBA" id="ARBA00022630"/>
    </source>
</evidence>
<dbReference type="EMBL" id="LVVY01000065">
    <property type="protein sequence ID" value="OAM79079.1"/>
    <property type="molecule type" value="Genomic_DNA"/>
</dbReference>
<dbReference type="InterPro" id="IPR036188">
    <property type="entry name" value="FAD/NAD-bd_sf"/>
</dbReference>
<keyword evidence="3 6" id="KW-0285">Flavoprotein</keyword>
<proteinExistence type="inferred from homology"/>
<dbReference type="Gene3D" id="3.30.560.10">
    <property type="entry name" value="Glucose Oxidase, domain 3"/>
    <property type="match status" value="1"/>
</dbReference>
<evidence type="ECO:0000256" key="6">
    <source>
        <dbReference type="RuleBase" id="RU003968"/>
    </source>
</evidence>
<evidence type="ECO:0000259" key="8">
    <source>
        <dbReference type="PROSITE" id="PS00624"/>
    </source>
</evidence>
<dbReference type="InterPro" id="IPR012132">
    <property type="entry name" value="GMC_OxRdtase"/>
</dbReference>
<dbReference type="InterPro" id="IPR000172">
    <property type="entry name" value="GMC_OxRdtase_N"/>
</dbReference>
<reference evidence="9 10" key="1">
    <citation type="submission" date="2016-03" db="EMBL/GenBank/DDBJ databases">
        <title>Genome sequencing of Devosia sp. S37.</title>
        <authorList>
            <person name="Mohd Nor M."/>
        </authorList>
    </citation>
    <scope>NUCLEOTIDE SEQUENCE [LARGE SCALE GENOMIC DNA]</scope>
    <source>
        <strain evidence="9 10">S37</strain>
    </source>
</reference>
<dbReference type="SUPFAM" id="SSF54373">
    <property type="entry name" value="FAD-linked reductases, C-terminal domain"/>
    <property type="match status" value="1"/>
</dbReference>
<dbReference type="STRING" id="1770058.A3840_04500"/>
<dbReference type="Pfam" id="PF05199">
    <property type="entry name" value="GMC_oxred_C"/>
    <property type="match status" value="1"/>
</dbReference>
<evidence type="ECO:0000313" key="10">
    <source>
        <dbReference type="Proteomes" id="UP000078389"/>
    </source>
</evidence>
<dbReference type="SUPFAM" id="SSF51905">
    <property type="entry name" value="FAD/NAD(P)-binding domain"/>
    <property type="match status" value="1"/>
</dbReference>
<evidence type="ECO:0000256" key="5">
    <source>
        <dbReference type="PIRSR" id="PIRSR000137-2"/>
    </source>
</evidence>
<dbReference type="PIRSF" id="PIRSF000137">
    <property type="entry name" value="Alcohol_oxidase"/>
    <property type="match status" value="1"/>
</dbReference>
<organism evidence="9 10">
    <name type="scientific">Devosia elaeis</name>
    <dbReference type="NCBI Taxonomy" id="1770058"/>
    <lineage>
        <taxon>Bacteria</taxon>
        <taxon>Pseudomonadati</taxon>
        <taxon>Pseudomonadota</taxon>
        <taxon>Alphaproteobacteria</taxon>
        <taxon>Hyphomicrobiales</taxon>
        <taxon>Devosiaceae</taxon>
        <taxon>Devosia</taxon>
    </lineage>
</organism>
<feature type="domain" description="Glucose-methanol-choline oxidoreductase N-terminal" evidence="7">
    <location>
        <begin position="84"/>
        <end position="107"/>
    </location>
</feature>
<dbReference type="AlphaFoldDB" id="A0A178I239"/>
<dbReference type="NCBIfam" id="NF002550">
    <property type="entry name" value="PRK02106.1"/>
    <property type="match status" value="1"/>
</dbReference>
<evidence type="ECO:0000313" key="9">
    <source>
        <dbReference type="EMBL" id="OAM79079.1"/>
    </source>
</evidence>
<comment type="similarity">
    <text evidence="2 6">Belongs to the GMC oxidoreductase family.</text>
</comment>
<dbReference type="PANTHER" id="PTHR11552">
    <property type="entry name" value="GLUCOSE-METHANOL-CHOLINE GMC OXIDOREDUCTASE"/>
    <property type="match status" value="1"/>
</dbReference>
<accession>A0A178I239</accession>
<evidence type="ECO:0000256" key="2">
    <source>
        <dbReference type="ARBA" id="ARBA00010790"/>
    </source>
</evidence>
<comment type="caution">
    <text evidence="9">The sequence shown here is derived from an EMBL/GenBank/DDBJ whole genome shotgun (WGS) entry which is preliminary data.</text>
</comment>
<name>A0A178I239_9HYPH</name>
<dbReference type="RefSeq" id="WP_067452517.1">
    <property type="nucleotide sequence ID" value="NZ_LVVY01000065.1"/>
</dbReference>
<evidence type="ECO:0000256" key="1">
    <source>
        <dbReference type="ARBA" id="ARBA00001974"/>
    </source>
</evidence>
<feature type="domain" description="Glucose-methanol-choline oxidoreductase N-terminal" evidence="8">
    <location>
        <begin position="256"/>
        <end position="270"/>
    </location>
</feature>
<dbReference type="Pfam" id="PF00732">
    <property type="entry name" value="GMC_oxred_N"/>
    <property type="match status" value="1"/>
</dbReference>
<dbReference type="Gene3D" id="3.50.50.60">
    <property type="entry name" value="FAD/NAD(P)-binding domain"/>
    <property type="match status" value="1"/>
</dbReference>
<protein>
    <submittedName>
        <fullName evidence="9">Choline dehydrogenase</fullName>
    </submittedName>
</protein>
<dbReference type="PANTHER" id="PTHR11552:SF147">
    <property type="entry name" value="CHOLINE DEHYDROGENASE, MITOCHONDRIAL"/>
    <property type="match status" value="1"/>
</dbReference>